<dbReference type="EMBL" id="CM007651">
    <property type="protein sequence ID" value="ONI31192.1"/>
    <property type="molecule type" value="Genomic_DNA"/>
</dbReference>
<evidence type="ECO:0008006" key="3">
    <source>
        <dbReference type="Google" id="ProtNLM"/>
    </source>
</evidence>
<dbReference type="eggNOG" id="ENOG502S98D">
    <property type="taxonomic scope" value="Eukaryota"/>
</dbReference>
<accession>M5XLB5</accession>
<dbReference type="AlphaFoldDB" id="M5XLB5"/>
<dbReference type="Gramene" id="ONI31192">
    <property type="protein sequence ID" value="ONI31192"/>
    <property type="gene ID" value="PRUPE_1G297700"/>
</dbReference>
<dbReference type="Proteomes" id="UP000006882">
    <property type="component" value="Chromosome G1"/>
</dbReference>
<proteinExistence type="predicted"/>
<organism evidence="1 2">
    <name type="scientific">Prunus persica</name>
    <name type="common">Peach</name>
    <name type="synonym">Amygdalus persica</name>
    <dbReference type="NCBI Taxonomy" id="3760"/>
    <lineage>
        <taxon>Eukaryota</taxon>
        <taxon>Viridiplantae</taxon>
        <taxon>Streptophyta</taxon>
        <taxon>Embryophyta</taxon>
        <taxon>Tracheophyta</taxon>
        <taxon>Spermatophyta</taxon>
        <taxon>Magnoliopsida</taxon>
        <taxon>eudicotyledons</taxon>
        <taxon>Gunneridae</taxon>
        <taxon>Pentapetalae</taxon>
        <taxon>rosids</taxon>
        <taxon>fabids</taxon>
        <taxon>Rosales</taxon>
        <taxon>Rosaceae</taxon>
        <taxon>Amygdaloideae</taxon>
        <taxon>Amygdaleae</taxon>
        <taxon>Prunus</taxon>
    </lineage>
</organism>
<protein>
    <recommendedName>
        <fullName evidence="3">PGG domain-containing protein</fullName>
    </recommendedName>
</protein>
<name>M5XLB5_PRUPE</name>
<evidence type="ECO:0000313" key="1">
    <source>
        <dbReference type="EMBL" id="ONI31192.1"/>
    </source>
</evidence>
<keyword evidence="2" id="KW-1185">Reference proteome</keyword>
<dbReference type="HOGENOM" id="CLU_2019191_0_0_1"/>
<dbReference type="OMA" id="FHAFIIC"/>
<gene>
    <name evidence="1" type="ORF">PRUPE_1G297700</name>
</gene>
<evidence type="ECO:0000313" key="2">
    <source>
        <dbReference type="Proteomes" id="UP000006882"/>
    </source>
</evidence>
<reference evidence="1 2" key="1">
    <citation type="journal article" date="2013" name="Nat. Genet.">
        <title>The high-quality draft genome of peach (Prunus persica) identifies unique patterns of genetic diversity, domestication and genome evolution.</title>
        <authorList>
            <consortium name="International Peach Genome Initiative"/>
            <person name="Verde I."/>
            <person name="Abbott A.G."/>
            <person name="Scalabrin S."/>
            <person name="Jung S."/>
            <person name="Shu S."/>
            <person name="Marroni F."/>
            <person name="Zhebentyayeva T."/>
            <person name="Dettori M.T."/>
            <person name="Grimwood J."/>
            <person name="Cattonaro F."/>
            <person name="Zuccolo A."/>
            <person name="Rossini L."/>
            <person name="Jenkins J."/>
            <person name="Vendramin E."/>
            <person name="Meisel L.A."/>
            <person name="Decroocq V."/>
            <person name="Sosinski B."/>
            <person name="Prochnik S."/>
            <person name="Mitros T."/>
            <person name="Policriti A."/>
            <person name="Cipriani G."/>
            <person name="Dondini L."/>
            <person name="Ficklin S."/>
            <person name="Goodstein D.M."/>
            <person name="Xuan P."/>
            <person name="Del Fabbro C."/>
            <person name="Aramini V."/>
            <person name="Copetti D."/>
            <person name="Gonzalez S."/>
            <person name="Horner D.S."/>
            <person name="Falchi R."/>
            <person name="Lucas S."/>
            <person name="Mica E."/>
            <person name="Maldonado J."/>
            <person name="Lazzari B."/>
            <person name="Bielenberg D."/>
            <person name="Pirona R."/>
            <person name="Miculan M."/>
            <person name="Barakat A."/>
            <person name="Testolin R."/>
            <person name="Stella A."/>
            <person name="Tartarini S."/>
            <person name="Tonutti P."/>
            <person name="Arus P."/>
            <person name="Orellana A."/>
            <person name="Wells C."/>
            <person name="Main D."/>
            <person name="Vizzotto G."/>
            <person name="Silva H."/>
            <person name="Salamini F."/>
            <person name="Schmutz J."/>
            <person name="Morgante M."/>
            <person name="Rokhsar D.S."/>
        </authorList>
    </citation>
    <scope>NUCLEOTIDE SEQUENCE [LARGE SCALE GENOMIC DNA]</scope>
    <source>
        <strain evidence="2">cv. Nemared</strain>
    </source>
</reference>
<sequence length="123" mass="13291">MAVKALLGTLLVVLSSPPPIQFTTILEFILCVCLATTTLFIQVPHEYINEAAILTILFKGLPSIFCVFGFSIILAFSGAFTALMIIRNKPAIARIFGLCSMASMSSAMALLMWAIYNKLAATI</sequence>